<comment type="pathway">
    <text evidence="9">Amino-acid biosynthesis.</text>
</comment>
<evidence type="ECO:0000256" key="13">
    <source>
        <dbReference type="PIRSR" id="PIRSR001589-3"/>
    </source>
</evidence>
<dbReference type="InterPro" id="IPR017932">
    <property type="entry name" value="GATase_2_dom"/>
</dbReference>
<dbReference type="NCBIfam" id="TIGR01536">
    <property type="entry name" value="asn_synth_AEB"/>
    <property type="match status" value="1"/>
</dbReference>
<feature type="binding site" evidence="12">
    <location>
        <position position="97"/>
    </location>
    <ligand>
        <name>L-glutamine</name>
        <dbReference type="ChEBI" id="CHEBI:58359"/>
    </ligand>
</feature>
<dbReference type="Proteomes" id="UP000262583">
    <property type="component" value="Chromosome"/>
</dbReference>
<dbReference type="PANTHER" id="PTHR11772:SF2">
    <property type="entry name" value="ASPARAGINE SYNTHETASE [GLUTAMINE-HYDROLYZING]"/>
    <property type="match status" value="1"/>
</dbReference>
<keyword evidence="6 12" id="KW-0067">ATP-binding</keyword>
<dbReference type="PROSITE" id="PS51278">
    <property type="entry name" value="GATASE_TYPE_2"/>
    <property type="match status" value="1"/>
</dbReference>
<dbReference type="PIRSF" id="PIRSF001589">
    <property type="entry name" value="Asn_synthetase_glu-h"/>
    <property type="match status" value="1"/>
</dbReference>
<dbReference type="AlphaFoldDB" id="A0A2Z4YAE7"/>
<sequence length="581" mass="64358">MCGIAGCWGEAKASELANSMLDILAHRGPNGRGVWPCGETAAIGSVRLAIRDLSRGSQPIVNETGTHALVANGEIYNLEALRAELGSRGHRFWSHADSEAILHLFEEEDVSGFAQLDGMYACAVATRDRLVLARDPMGIKPLYLAWNGQRGTACCARFASELKALVGSRMPVRPLMPGEVFDSEAGILQPPLAGYAGVAVESAQQEASIELPRLAAKLQSLIEKAVCSHLASDVPVGVLLSGGLDSSVVAAVAAQHIRPLHTFTVACPGAPDFEAARCVADYLGTIHHEWILEPVTIQQALPHIAYHLESCDRFLVRHAIPTWFACALAAQRIGTEMGAKFCALSKLSMDFAPFRVLLVGEGADELFGGYDYWQKLALADPVAARNELDRSLRDLHWTNLQRVDRMSMGHGVECRVPFLQRDVVAFARSLPIEALIGQNPVDGTQISKYLLRLAFESALPPEIIWGKKRQFAEGAGFPDLWDQLLREEKPLIRAHRRRHRHIEFRTDEEALFHFYLYERFGADRALWDNIVRWHELMEGKKSPFTSSFAPRRTFWEAARQFFSRGNGLSQNESIPPPLEKN</sequence>
<dbReference type="CDD" id="cd01991">
    <property type="entry name" value="Asn_synthase_B_C"/>
    <property type="match status" value="1"/>
</dbReference>
<dbReference type="CDD" id="cd00712">
    <property type="entry name" value="AsnB"/>
    <property type="match status" value="1"/>
</dbReference>
<evidence type="ECO:0000256" key="7">
    <source>
        <dbReference type="ARBA" id="ARBA00022888"/>
    </source>
</evidence>
<dbReference type="SUPFAM" id="SSF56235">
    <property type="entry name" value="N-terminal nucleophile aminohydrolases (Ntn hydrolases)"/>
    <property type="match status" value="1"/>
</dbReference>
<evidence type="ECO:0000256" key="6">
    <source>
        <dbReference type="ARBA" id="ARBA00022840"/>
    </source>
</evidence>
<dbReference type="KEGG" id="schv:BRCON_2830"/>
<dbReference type="InterPro" id="IPR033738">
    <property type="entry name" value="AsnB_N"/>
</dbReference>
<keyword evidence="8 11" id="KW-0315">Glutamine amidotransferase</keyword>
<comment type="catalytic activity">
    <reaction evidence="10">
        <text>L-aspartate + L-glutamine + ATP + H2O = L-asparagine + L-glutamate + AMP + diphosphate + H(+)</text>
        <dbReference type="Rhea" id="RHEA:12228"/>
        <dbReference type="ChEBI" id="CHEBI:15377"/>
        <dbReference type="ChEBI" id="CHEBI:15378"/>
        <dbReference type="ChEBI" id="CHEBI:29985"/>
        <dbReference type="ChEBI" id="CHEBI:29991"/>
        <dbReference type="ChEBI" id="CHEBI:30616"/>
        <dbReference type="ChEBI" id="CHEBI:33019"/>
        <dbReference type="ChEBI" id="CHEBI:58048"/>
        <dbReference type="ChEBI" id="CHEBI:58359"/>
        <dbReference type="ChEBI" id="CHEBI:456215"/>
        <dbReference type="EC" id="6.3.5.4"/>
    </reaction>
</comment>
<evidence type="ECO:0000256" key="12">
    <source>
        <dbReference type="PIRSR" id="PIRSR001589-2"/>
    </source>
</evidence>
<dbReference type="GO" id="GO:0005829">
    <property type="term" value="C:cytosol"/>
    <property type="evidence" value="ECO:0007669"/>
    <property type="project" value="TreeGrafter"/>
</dbReference>
<name>A0A2Z4YAE7_SUMC1</name>
<dbReference type="InterPro" id="IPR014729">
    <property type="entry name" value="Rossmann-like_a/b/a_fold"/>
</dbReference>
<organism evidence="15 16">
    <name type="scientific">Sumerlaea chitinivorans</name>
    <dbReference type="NCBI Taxonomy" id="2250252"/>
    <lineage>
        <taxon>Bacteria</taxon>
        <taxon>Candidatus Sumerlaeota</taxon>
        <taxon>Candidatus Sumerlaeia</taxon>
        <taxon>Candidatus Sumerlaeales</taxon>
        <taxon>Candidatus Sumerlaeaceae</taxon>
        <taxon>Candidatus Sumerlaea</taxon>
    </lineage>
</organism>
<evidence type="ECO:0000259" key="14">
    <source>
        <dbReference type="PROSITE" id="PS51278"/>
    </source>
</evidence>
<proteinExistence type="inferred from homology"/>
<dbReference type="Gene3D" id="3.60.20.10">
    <property type="entry name" value="Glutamine Phosphoribosylpyrophosphate, subunit 1, domain 1"/>
    <property type="match status" value="1"/>
</dbReference>
<keyword evidence="7 11" id="KW-0061">Asparagine biosynthesis</keyword>
<dbReference type="Pfam" id="PF00733">
    <property type="entry name" value="Asn_synthase"/>
    <property type="match status" value="2"/>
</dbReference>
<evidence type="ECO:0000256" key="3">
    <source>
        <dbReference type="ARBA" id="ARBA00022598"/>
    </source>
</evidence>
<evidence type="ECO:0000313" key="16">
    <source>
        <dbReference type="Proteomes" id="UP000262583"/>
    </source>
</evidence>
<feature type="site" description="Important for beta-aspartyl-AMP intermediate formation" evidence="13">
    <location>
        <position position="361"/>
    </location>
</feature>
<dbReference type="GO" id="GO:0006529">
    <property type="term" value="P:asparagine biosynthetic process"/>
    <property type="evidence" value="ECO:0007669"/>
    <property type="project" value="UniProtKB-KW"/>
</dbReference>
<dbReference type="Pfam" id="PF13537">
    <property type="entry name" value="GATase_7"/>
    <property type="match status" value="1"/>
</dbReference>
<evidence type="ECO:0000256" key="11">
    <source>
        <dbReference type="PIRSR" id="PIRSR001589-1"/>
    </source>
</evidence>
<dbReference type="EMBL" id="CP030759">
    <property type="protein sequence ID" value="AXA37572.1"/>
    <property type="molecule type" value="Genomic_DNA"/>
</dbReference>
<evidence type="ECO:0000256" key="10">
    <source>
        <dbReference type="ARBA" id="ARBA00048741"/>
    </source>
</evidence>
<dbReference type="InterPro" id="IPR050795">
    <property type="entry name" value="Asn_Synthetase"/>
</dbReference>
<dbReference type="InterPro" id="IPR001962">
    <property type="entry name" value="Asn_synthase"/>
</dbReference>
<protein>
    <recommendedName>
        <fullName evidence="2">asparagine synthase (glutamine-hydrolyzing)</fullName>
        <ecNumber evidence="2">6.3.5.4</ecNumber>
    </recommendedName>
</protein>
<feature type="domain" description="Glutamine amidotransferase type-2" evidence="14">
    <location>
        <begin position="2"/>
        <end position="186"/>
    </location>
</feature>
<keyword evidence="3" id="KW-0436">Ligase</keyword>
<dbReference type="InterPro" id="IPR006426">
    <property type="entry name" value="Asn_synth_AEB"/>
</dbReference>
<dbReference type="GO" id="GO:0005524">
    <property type="term" value="F:ATP binding"/>
    <property type="evidence" value="ECO:0007669"/>
    <property type="project" value="UniProtKB-KW"/>
</dbReference>
<dbReference type="Gene3D" id="3.40.50.620">
    <property type="entry name" value="HUPs"/>
    <property type="match status" value="1"/>
</dbReference>
<feature type="binding site" evidence="12">
    <location>
        <position position="239"/>
    </location>
    <ligand>
        <name>ATP</name>
        <dbReference type="ChEBI" id="CHEBI:30616"/>
    </ligand>
</feature>
<dbReference type="SUPFAM" id="SSF52402">
    <property type="entry name" value="Adenine nucleotide alpha hydrolases-like"/>
    <property type="match status" value="1"/>
</dbReference>
<dbReference type="InterPro" id="IPR029055">
    <property type="entry name" value="Ntn_hydrolases_N"/>
</dbReference>
<accession>A0A2Z4YAE7</accession>
<keyword evidence="5 12" id="KW-0547">Nucleotide-binding</keyword>
<evidence type="ECO:0000313" key="15">
    <source>
        <dbReference type="EMBL" id="AXA37572.1"/>
    </source>
</evidence>
<feature type="binding site" evidence="12">
    <location>
        <position position="265"/>
    </location>
    <ligand>
        <name>ATP</name>
        <dbReference type="ChEBI" id="CHEBI:30616"/>
    </ligand>
</feature>
<evidence type="ECO:0000256" key="8">
    <source>
        <dbReference type="ARBA" id="ARBA00022962"/>
    </source>
</evidence>
<dbReference type="EC" id="6.3.5.4" evidence="2"/>
<dbReference type="PANTHER" id="PTHR11772">
    <property type="entry name" value="ASPARAGINE SYNTHETASE"/>
    <property type="match status" value="1"/>
</dbReference>
<evidence type="ECO:0000256" key="2">
    <source>
        <dbReference type="ARBA" id="ARBA00012737"/>
    </source>
</evidence>
<reference evidence="15 16" key="1">
    <citation type="submission" date="2018-05" db="EMBL/GenBank/DDBJ databases">
        <title>A metagenomic window into the 2 km-deep terrestrial subsurface aquifer revealed taxonomically and functionally diverse microbial community comprising novel uncultured bacterial lineages.</title>
        <authorList>
            <person name="Kadnikov V.V."/>
            <person name="Mardanov A.V."/>
            <person name="Beletsky A.V."/>
            <person name="Banks D."/>
            <person name="Pimenov N.V."/>
            <person name="Frank Y.A."/>
            <person name="Karnachuk O.V."/>
            <person name="Ravin N.V."/>
        </authorList>
    </citation>
    <scope>NUCLEOTIDE SEQUENCE [LARGE SCALE GENOMIC DNA]</scope>
    <source>
        <strain evidence="15">BY</strain>
    </source>
</reference>
<feature type="active site" description="For GATase activity" evidence="11">
    <location>
        <position position="2"/>
    </location>
</feature>
<evidence type="ECO:0000256" key="9">
    <source>
        <dbReference type="ARBA" id="ARBA00029440"/>
    </source>
</evidence>
<evidence type="ECO:0000256" key="1">
    <source>
        <dbReference type="ARBA" id="ARBA00005752"/>
    </source>
</evidence>
<keyword evidence="4 11" id="KW-0028">Amino-acid biosynthesis</keyword>
<comment type="similarity">
    <text evidence="1">Belongs to the asparagine synthetase family.</text>
</comment>
<dbReference type="GO" id="GO:0004066">
    <property type="term" value="F:asparagine synthase (glutamine-hydrolyzing) activity"/>
    <property type="evidence" value="ECO:0007669"/>
    <property type="project" value="UniProtKB-EC"/>
</dbReference>
<gene>
    <name evidence="15" type="ORF">BRCON_2830</name>
</gene>
<evidence type="ECO:0000256" key="4">
    <source>
        <dbReference type="ARBA" id="ARBA00022605"/>
    </source>
</evidence>
<evidence type="ECO:0000256" key="5">
    <source>
        <dbReference type="ARBA" id="ARBA00022741"/>
    </source>
</evidence>